<dbReference type="EMBL" id="CAJFCV020000003">
    <property type="protein sequence ID" value="CAG9106441.1"/>
    <property type="molecule type" value="Genomic_DNA"/>
</dbReference>
<gene>
    <name evidence="2" type="ORF">BXYJ_LOCUS6141</name>
</gene>
<dbReference type="Proteomes" id="UP000582659">
    <property type="component" value="Unassembled WGS sequence"/>
</dbReference>
<evidence type="ECO:0000313" key="3">
    <source>
        <dbReference type="Proteomes" id="UP000659654"/>
    </source>
</evidence>
<proteinExistence type="predicted"/>
<organism evidence="2 3">
    <name type="scientific">Bursaphelenchus xylophilus</name>
    <name type="common">Pinewood nematode worm</name>
    <name type="synonym">Aphelenchoides xylophilus</name>
    <dbReference type="NCBI Taxonomy" id="6326"/>
    <lineage>
        <taxon>Eukaryota</taxon>
        <taxon>Metazoa</taxon>
        <taxon>Ecdysozoa</taxon>
        <taxon>Nematoda</taxon>
        <taxon>Chromadorea</taxon>
        <taxon>Rhabditida</taxon>
        <taxon>Tylenchina</taxon>
        <taxon>Tylenchomorpha</taxon>
        <taxon>Aphelenchoidea</taxon>
        <taxon>Aphelenchoididae</taxon>
        <taxon>Bursaphelenchus</taxon>
    </lineage>
</organism>
<dbReference type="AlphaFoldDB" id="A0A811KW81"/>
<feature type="transmembrane region" description="Helical" evidence="1">
    <location>
        <begin position="13"/>
        <end position="31"/>
    </location>
</feature>
<protein>
    <submittedName>
        <fullName evidence="2">(pine wood nematode) hypothetical protein</fullName>
    </submittedName>
</protein>
<dbReference type="SMR" id="A0A811KW81"/>
<feature type="transmembrane region" description="Helical" evidence="1">
    <location>
        <begin position="165"/>
        <end position="192"/>
    </location>
</feature>
<reference evidence="2" key="1">
    <citation type="submission" date="2020-09" db="EMBL/GenBank/DDBJ databases">
        <authorList>
            <person name="Kikuchi T."/>
        </authorList>
    </citation>
    <scope>NUCLEOTIDE SEQUENCE</scope>
    <source>
        <strain evidence="2">Ka4C1</strain>
    </source>
</reference>
<dbReference type="EMBL" id="CAJFDI010000003">
    <property type="protein sequence ID" value="CAD5220363.1"/>
    <property type="molecule type" value="Genomic_DNA"/>
</dbReference>
<dbReference type="PANTHER" id="PTHR22941:SF307">
    <property type="entry name" value="SERPENTINE RECEPTOR, CLASS H"/>
    <property type="match status" value="1"/>
</dbReference>
<dbReference type="Proteomes" id="UP000659654">
    <property type="component" value="Unassembled WGS sequence"/>
</dbReference>
<keyword evidence="3" id="KW-1185">Reference proteome</keyword>
<sequence length="317" mass="36233">MNATFIFDTLFEIVSQISMGLTVFVIYVIVFHSPASMKDYGKFVIHFTVYDFLFSFNIGTLIKPDPIFPFEGSYVNGLLKYFGHSGTIIADSEIWMKVITSWRTWAITYVIIIVAYTLASLLIFTQVAMTAEQVRAEITQLAPLLQAPLPDFSRVIFYFPPTTEYSLYAAIFIVGGFVLAEVLSLLSVYALLRKLQEKKASFSEMTYKLHRQLTIALGLQLATPLIFIICPVVFWVFYNIPYGRMEYVTARSFLLHIQLYGTVNSIITLYFIKPYRRWIISKFKVLISFVTFGKYGHKCDIVAIHQESTFASGTNVN</sequence>
<accession>A0A811KW81</accession>
<evidence type="ECO:0000256" key="1">
    <source>
        <dbReference type="SAM" id="Phobius"/>
    </source>
</evidence>
<feature type="transmembrane region" description="Helical" evidence="1">
    <location>
        <begin position="213"/>
        <end position="238"/>
    </location>
</feature>
<comment type="caution">
    <text evidence="2">The sequence shown here is derived from an EMBL/GenBank/DDBJ whole genome shotgun (WGS) entry which is preliminary data.</text>
</comment>
<name>A0A811KW81_BURXY</name>
<keyword evidence="1" id="KW-0812">Transmembrane</keyword>
<dbReference type="InterPro" id="IPR019422">
    <property type="entry name" value="7TM_GPCR_serpentine_rcpt_Srh"/>
</dbReference>
<dbReference type="PANTHER" id="PTHR22941">
    <property type="entry name" value="SERPENTINE RECEPTOR"/>
    <property type="match status" value="1"/>
</dbReference>
<feature type="transmembrane region" description="Helical" evidence="1">
    <location>
        <begin position="106"/>
        <end position="129"/>
    </location>
</feature>
<keyword evidence="1" id="KW-1133">Transmembrane helix</keyword>
<dbReference type="InterPro" id="IPR053220">
    <property type="entry name" value="Nematode_rcpt-like_serp_H"/>
</dbReference>
<feature type="transmembrane region" description="Helical" evidence="1">
    <location>
        <begin position="253"/>
        <end position="272"/>
    </location>
</feature>
<keyword evidence="1" id="KW-0472">Membrane</keyword>
<dbReference type="Pfam" id="PF10318">
    <property type="entry name" value="7TM_GPCR_Srh"/>
    <property type="match status" value="2"/>
</dbReference>
<evidence type="ECO:0000313" key="2">
    <source>
        <dbReference type="EMBL" id="CAD5220363.1"/>
    </source>
</evidence>
<dbReference type="SUPFAM" id="SSF81321">
    <property type="entry name" value="Family A G protein-coupled receptor-like"/>
    <property type="match status" value="1"/>
</dbReference>